<dbReference type="SMART" id="SM00642">
    <property type="entry name" value="Aamy"/>
    <property type="match status" value="1"/>
</dbReference>
<feature type="site" description="Transition state stabilizer" evidence="6">
    <location>
        <position position="469"/>
    </location>
</feature>
<comment type="function">
    <text evidence="6">Maltosyltransferase that uses maltose 1-phosphate (M1P) as the sugar donor to elongate linear or branched alpha-(1-&gt;4)-glucans. Is involved in a branched alpha-glucan biosynthetic pathway from trehalose, together with TreS, Mak and GlgB.</text>
</comment>
<dbReference type="EMBL" id="CP109495">
    <property type="protein sequence ID" value="WUX52265.1"/>
    <property type="molecule type" value="Genomic_DNA"/>
</dbReference>
<dbReference type="HAMAP" id="MF_02124">
    <property type="entry name" value="GlgE"/>
    <property type="match status" value="1"/>
</dbReference>
<evidence type="ECO:0000313" key="8">
    <source>
        <dbReference type="EMBL" id="WUX52265.1"/>
    </source>
</evidence>
<dbReference type="PANTHER" id="PTHR47786:SF2">
    <property type="entry name" value="GLYCOSYL HYDROLASE FAMILY 13 CATALYTIC DOMAIN-CONTAINING PROTEIN"/>
    <property type="match status" value="1"/>
</dbReference>
<feature type="active site" description="Proton donor" evidence="6">
    <location>
        <position position="412"/>
    </location>
</feature>
<name>A0ABZ2A4N9_STRNV</name>
<dbReference type="SUPFAM" id="SSF51445">
    <property type="entry name" value="(Trans)glycosidases"/>
    <property type="match status" value="1"/>
</dbReference>
<comment type="subunit">
    <text evidence="1 6">Homodimer.</text>
</comment>
<dbReference type="InterPro" id="IPR049171">
    <property type="entry name" value="GLGE_C"/>
</dbReference>
<feature type="binding site" evidence="6">
    <location>
        <position position="384"/>
    </location>
    <ligand>
        <name>alpha-maltose 1-phosphate</name>
        <dbReference type="ChEBI" id="CHEBI:63576"/>
    </ligand>
</feature>
<evidence type="ECO:0000313" key="9">
    <source>
        <dbReference type="Proteomes" id="UP001432209"/>
    </source>
</evidence>
<sequence>MIGRIPVLDVRPLVNCGKRPAKAVSGETFQVTATVFREGHDAVGANVVLRGPEGRPAPWTPMRELAPGTDRWGADVTPTSEGRWTYKVEAWSDPLATWRHAAEIKIPAGIDTELVLTEGAALYERAAAGVPKREGREAVLAAVDALRDERRPAAARLAAAFTAEADDALSRHPLRELVSASKPVKLLVERERALYGSWYELFPRSEGAVLTPGKPPVSGTFRTAAERLPAVAAMGFDVVYLPPIHPIGTAHRKGPNNTLTPGPDDVGVPWAIGSADGGHDAIHPDLGTIEDFDAFVAKAASLRMEIALDFALQCSPDHPWVKEHPEWFHHRADGTIAYAENPPKKYQDIYPIAFDRDMDGLVTETLRVLRYWMDHGVRIFRVDNPHTKPVVFWERVIADINASDPDVIFLAEAFTRPAMMHTLGAIGFQQSYTYFTWRTTKQELTDYLTELSGEAASYMRPNFFVNTPDILHAYLQDGGRPAFEVRAVLAATMVPSWGVYAGYELMENAPVKPGSEEYLHSEKYELRPRNWESAEREGRTIAPLITALNRIRRRHPALQQLRDIHFHHADNDAVIAYSKRSGPDVVLIVVNLDPHHTQEATVSLDMPRLGLDWHETAPVRDELTGEIYHWGRANYVRLEPGVTPAHIVVLRPSPPIGGSPTQ</sequence>
<protein>
    <recommendedName>
        <fullName evidence="6">Alpha-1,4-glucan:maltose-1-phosphate maltosyltransferase</fullName>
        <shortName evidence="6">GMPMT</shortName>
        <ecNumber evidence="6">2.4.99.16</ecNumber>
    </recommendedName>
    <alternativeName>
        <fullName evidence="6">(1-&gt;4)-alpha-D-glucan:maltose-1-phosphate alpha-D-maltosyltransferase</fullName>
    </alternativeName>
</protein>
<feature type="binding site" evidence="6">
    <location>
        <position position="348"/>
    </location>
    <ligand>
        <name>alpha-maltose 1-phosphate</name>
        <dbReference type="ChEBI" id="CHEBI:63576"/>
    </ligand>
</feature>
<evidence type="ECO:0000259" key="7">
    <source>
        <dbReference type="SMART" id="SM00642"/>
    </source>
</evidence>
<dbReference type="InterPro" id="IPR006047">
    <property type="entry name" value="GH13_cat_dom"/>
</dbReference>
<dbReference type="CDD" id="cd11344">
    <property type="entry name" value="AmyAc_GlgE_like"/>
    <property type="match status" value="1"/>
</dbReference>
<dbReference type="Gene3D" id="1.20.58.80">
    <property type="entry name" value="Phosphotransferase system, lactose/cellobiose-type IIA subunit"/>
    <property type="match status" value="1"/>
</dbReference>
<dbReference type="PANTHER" id="PTHR47786">
    <property type="entry name" value="ALPHA-1,4-GLUCAN:MALTOSE-1-PHOSPHATE MALTOSYLTRANSFERASE"/>
    <property type="match status" value="1"/>
</dbReference>
<evidence type="ECO:0000256" key="1">
    <source>
        <dbReference type="ARBA" id="ARBA00011738"/>
    </source>
</evidence>
<dbReference type="Gene3D" id="2.60.40.1180">
    <property type="entry name" value="Golgi alpha-mannosidase II"/>
    <property type="match status" value="1"/>
</dbReference>
<evidence type="ECO:0000256" key="6">
    <source>
        <dbReference type="HAMAP-Rule" id="MF_02124"/>
    </source>
</evidence>
<dbReference type="Gene3D" id="2.60.40.10">
    <property type="entry name" value="Immunoglobulins"/>
    <property type="match status" value="1"/>
</dbReference>
<evidence type="ECO:0000256" key="3">
    <source>
        <dbReference type="ARBA" id="ARBA00022679"/>
    </source>
</evidence>
<dbReference type="EC" id="2.4.99.16" evidence="6"/>
<gene>
    <name evidence="6" type="primary">glgE</name>
    <name evidence="8" type="ORF">OG442_12420</name>
</gene>
<evidence type="ECO:0000256" key="4">
    <source>
        <dbReference type="ARBA" id="ARBA00023277"/>
    </source>
</evidence>
<keyword evidence="4 6" id="KW-0119">Carbohydrate metabolism</keyword>
<dbReference type="InterPro" id="IPR021828">
    <property type="entry name" value="GlgE_dom_N/S"/>
</dbReference>
<dbReference type="InterPro" id="IPR013780">
    <property type="entry name" value="Glyco_hydro_b"/>
</dbReference>
<reference evidence="8" key="1">
    <citation type="submission" date="2022-10" db="EMBL/GenBank/DDBJ databases">
        <title>The complete genomes of actinobacterial strains from the NBC collection.</title>
        <authorList>
            <person name="Joergensen T.S."/>
            <person name="Alvarez Arevalo M."/>
            <person name="Sterndorff E.B."/>
            <person name="Faurdal D."/>
            <person name="Vuksanovic O."/>
            <person name="Mourched A.-S."/>
            <person name="Charusanti P."/>
            <person name="Shaw S."/>
            <person name="Blin K."/>
            <person name="Weber T."/>
        </authorList>
    </citation>
    <scope>NUCLEOTIDE SEQUENCE</scope>
    <source>
        <strain evidence="8">NBC_01432</strain>
    </source>
</reference>
<dbReference type="InterPro" id="IPR017853">
    <property type="entry name" value="GH"/>
</dbReference>
<dbReference type="Proteomes" id="UP001432209">
    <property type="component" value="Chromosome"/>
</dbReference>
<dbReference type="Gene3D" id="3.20.20.80">
    <property type="entry name" value="Glycosidases"/>
    <property type="match status" value="1"/>
</dbReference>
<dbReference type="InterPro" id="IPR013783">
    <property type="entry name" value="Ig-like_fold"/>
</dbReference>
<keyword evidence="2 6" id="KW-0328">Glycosyltransferase</keyword>
<evidence type="ECO:0000256" key="5">
    <source>
        <dbReference type="ARBA" id="ARBA00048735"/>
    </source>
</evidence>
<dbReference type="RefSeq" id="WP_329075927.1">
    <property type="nucleotide sequence ID" value="NZ_CP108849.2"/>
</dbReference>
<comment type="catalytic activity">
    <reaction evidence="5 6">
        <text>alpha-maltose 1-phosphate + [(1-&gt;4)-alpha-D-glucosyl](n) = [(1-&gt;4)-alpha-D-glucosyl](n+2) + phosphate</text>
        <dbReference type="Rhea" id="RHEA:42692"/>
        <dbReference type="Rhea" id="RHEA-COMP:9584"/>
        <dbReference type="Rhea" id="RHEA-COMP:10183"/>
        <dbReference type="ChEBI" id="CHEBI:15444"/>
        <dbReference type="ChEBI" id="CHEBI:43474"/>
        <dbReference type="ChEBI" id="CHEBI:63576"/>
        <dbReference type="EC" id="2.4.99.16"/>
    </reaction>
</comment>
<organism evidence="8 9">
    <name type="scientific">Streptomyces niveus</name>
    <name type="common">Streptomyces spheroides</name>
    <dbReference type="NCBI Taxonomy" id="193462"/>
    <lineage>
        <taxon>Bacteria</taxon>
        <taxon>Bacillati</taxon>
        <taxon>Actinomycetota</taxon>
        <taxon>Actinomycetes</taxon>
        <taxon>Kitasatosporales</taxon>
        <taxon>Streptomycetaceae</taxon>
        <taxon>Streptomyces</taxon>
    </lineage>
</organism>
<dbReference type="Pfam" id="PF21702">
    <property type="entry name" value="GLGE_C"/>
    <property type="match status" value="1"/>
</dbReference>
<keyword evidence="9" id="KW-1185">Reference proteome</keyword>
<feature type="binding site" evidence="6">
    <location>
        <position position="253"/>
    </location>
    <ligand>
        <name>alpha-maltose 1-phosphate</name>
        <dbReference type="ChEBI" id="CHEBI:63576"/>
    </ligand>
</feature>
<dbReference type="InterPro" id="IPR026585">
    <property type="entry name" value="GlgE"/>
</dbReference>
<evidence type="ECO:0000256" key="2">
    <source>
        <dbReference type="ARBA" id="ARBA00022676"/>
    </source>
</evidence>
<comment type="similarity">
    <text evidence="6">Belongs to the glycosyl hydrolase 13 family. GlgE subfamily.</text>
</comment>
<dbReference type="Pfam" id="PF11896">
    <property type="entry name" value="GlgE_dom_N_S"/>
    <property type="match status" value="1"/>
</dbReference>
<keyword evidence="3 6" id="KW-0808">Transferase</keyword>
<accession>A0ABZ2A4N9</accession>
<dbReference type="SUPFAM" id="SSF51011">
    <property type="entry name" value="Glycosyl hydrolase domain"/>
    <property type="match status" value="1"/>
</dbReference>
<feature type="domain" description="Glycosyl hydrolase family 13 catalytic" evidence="7">
    <location>
        <begin position="196"/>
        <end position="552"/>
    </location>
</feature>
<feature type="active site" description="Nucleophile" evidence="6">
    <location>
        <position position="383"/>
    </location>
</feature>
<feature type="binding site" evidence="6">
    <location>
        <position position="313"/>
    </location>
    <ligand>
        <name>alpha-maltose 1-phosphate</name>
        <dbReference type="ChEBI" id="CHEBI:63576"/>
    </ligand>
</feature>
<proteinExistence type="inferred from homology"/>
<feature type="binding site" evidence="6">
    <location>
        <begin position="523"/>
        <end position="524"/>
    </location>
    <ligand>
        <name>alpha-maltose 1-phosphate</name>
        <dbReference type="ChEBI" id="CHEBI:63576"/>
    </ligand>
</feature>